<evidence type="ECO:0000256" key="1">
    <source>
        <dbReference type="SAM" id="Phobius"/>
    </source>
</evidence>
<protein>
    <submittedName>
        <fullName evidence="2">Uncharacterized protein</fullName>
    </submittedName>
</protein>
<keyword evidence="1" id="KW-0472">Membrane</keyword>
<dbReference type="RefSeq" id="WP_002267149.1">
    <property type="nucleotide sequence ID" value="NZ_AHSR01000016.1"/>
</dbReference>
<comment type="caution">
    <text evidence="2">The sequence shown here is derived from an EMBL/GenBank/DDBJ whole genome shotgun (WGS) entry which is preliminary data.</text>
</comment>
<feature type="transmembrane region" description="Helical" evidence="1">
    <location>
        <begin position="94"/>
        <end position="112"/>
    </location>
</feature>
<feature type="transmembrane region" description="Helical" evidence="1">
    <location>
        <begin position="52"/>
        <end position="73"/>
    </location>
</feature>
<keyword evidence="1" id="KW-1133">Transmembrane helix</keyword>
<feature type="transmembrane region" description="Helical" evidence="1">
    <location>
        <begin position="18"/>
        <end position="40"/>
    </location>
</feature>
<dbReference type="Proteomes" id="UP000011676">
    <property type="component" value="Unassembled WGS sequence"/>
</dbReference>
<proteinExistence type="predicted"/>
<reference evidence="2 3" key="1">
    <citation type="journal article" date="2013" name="Mol. Biol. Evol.">
        <title>Evolutionary and population genomics of the cavity causing bacteria Streptococcus mutans.</title>
        <authorList>
            <person name="Cornejo O.E."/>
            <person name="Lefebure T."/>
            <person name="Pavinski Bitar P.D."/>
            <person name="Lang P."/>
            <person name="Richards V.P."/>
            <person name="Eilertson K."/>
            <person name="Do T."/>
            <person name="Beighton D."/>
            <person name="Zeng L."/>
            <person name="Ahn S.J."/>
            <person name="Burne R.A."/>
            <person name="Siepel A."/>
            <person name="Bustamante C.D."/>
            <person name="Stanhope M.J."/>
        </authorList>
    </citation>
    <scope>NUCLEOTIDE SEQUENCE [LARGE SCALE GENOMIC DNA]</scope>
    <source>
        <strain evidence="2 3">SM6</strain>
    </source>
</reference>
<evidence type="ECO:0000313" key="2">
    <source>
        <dbReference type="EMBL" id="EMC24632.1"/>
    </source>
</evidence>
<dbReference type="AlphaFoldDB" id="A0A829BK14"/>
<name>A0A829BK14_STRMG</name>
<evidence type="ECO:0000313" key="3">
    <source>
        <dbReference type="Proteomes" id="UP000011676"/>
    </source>
</evidence>
<accession>A0A829BK14</accession>
<dbReference type="EMBL" id="AHSR01000016">
    <property type="protein sequence ID" value="EMC24632.1"/>
    <property type="molecule type" value="Genomic_DNA"/>
</dbReference>
<sequence>MTVEKLNSQNSQKSRKGIYATAIFMIYTAIVEPTFLAVLALSGQVNNIPLSLLYKLIWVLKPKPALLVDFGFMSNKHHLFIDKFNAFYDRYRQPIKCGITGLIFLSALVLLIDLSFY</sequence>
<keyword evidence="1" id="KW-0812">Transmembrane</keyword>
<organism evidence="2 3">
    <name type="scientific">Streptococcus mutans SM6</name>
    <dbReference type="NCBI Taxonomy" id="857119"/>
    <lineage>
        <taxon>Bacteria</taxon>
        <taxon>Bacillati</taxon>
        <taxon>Bacillota</taxon>
        <taxon>Bacilli</taxon>
        <taxon>Lactobacillales</taxon>
        <taxon>Streptococcaceae</taxon>
        <taxon>Streptococcus</taxon>
    </lineage>
</organism>
<gene>
    <name evidence="2" type="ORF">SMU82_03926</name>
</gene>